<sequence>MKGYLYIDEKQIGEVFFTIIDESMGVIGGDLIKNDNYQKYQIIIQKHYEEKGVSNMEDFNFRIFLDNNVELKPQGGIGILDSVDFDEIYVESAGNNLLNLTD</sequence>
<dbReference type="RefSeq" id="WP_283416154.1">
    <property type="nucleotide sequence ID" value="NZ_FXUO01000003.1"/>
</dbReference>
<reference evidence="1 2" key="1">
    <citation type="submission" date="2017-05" db="EMBL/GenBank/DDBJ databases">
        <authorList>
            <person name="Varghese N."/>
            <person name="Submissions S."/>
        </authorList>
    </citation>
    <scope>NUCLEOTIDE SEQUENCE [LARGE SCALE GENOMIC DNA]</scope>
    <source>
        <strain evidence="1 2">DSM 18015</strain>
    </source>
</reference>
<proteinExistence type="predicted"/>
<evidence type="ECO:0000313" key="1">
    <source>
        <dbReference type="EMBL" id="SMP91483.1"/>
    </source>
</evidence>
<gene>
    <name evidence="1" type="ORF">SAMN05421679_103127</name>
</gene>
<accession>A0ABY1R1Y5</accession>
<dbReference type="Proteomes" id="UP001158050">
    <property type="component" value="Unassembled WGS sequence"/>
</dbReference>
<dbReference type="EMBL" id="FXUO01000003">
    <property type="protein sequence ID" value="SMP91483.1"/>
    <property type="molecule type" value="Genomic_DNA"/>
</dbReference>
<evidence type="ECO:0000313" key="2">
    <source>
        <dbReference type="Proteomes" id="UP001158050"/>
    </source>
</evidence>
<comment type="caution">
    <text evidence="1">The sequence shown here is derived from an EMBL/GenBank/DDBJ whole genome shotgun (WGS) entry which is preliminary data.</text>
</comment>
<name>A0ABY1R1Y5_9FLAO</name>
<protein>
    <submittedName>
        <fullName evidence="1">Uncharacterized protein</fullName>
    </submittedName>
</protein>
<organism evidence="1 2">
    <name type="scientific">Epilithonimonas pallida</name>
    <dbReference type="NCBI Taxonomy" id="373671"/>
    <lineage>
        <taxon>Bacteria</taxon>
        <taxon>Pseudomonadati</taxon>
        <taxon>Bacteroidota</taxon>
        <taxon>Flavobacteriia</taxon>
        <taxon>Flavobacteriales</taxon>
        <taxon>Weeksellaceae</taxon>
        <taxon>Chryseobacterium group</taxon>
        <taxon>Epilithonimonas</taxon>
    </lineage>
</organism>
<keyword evidence="2" id="KW-1185">Reference proteome</keyword>